<dbReference type="EMBL" id="BNAT01000002">
    <property type="protein sequence ID" value="GHH82331.1"/>
    <property type="molecule type" value="Genomic_DNA"/>
</dbReference>
<dbReference type="RefSeq" id="WP_189780805.1">
    <property type="nucleotide sequence ID" value="NZ_BNAT01000002.1"/>
</dbReference>
<dbReference type="Gene3D" id="3.40.50.300">
    <property type="entry name" value="P-loop containing nucleotide triphosphate hydrolases"/>
    <property type="match status" value="1"/>
</dbReference>
<evidence type="ECO:0000313" key="3">
    <source>
        <dbReference type="EMBL" id="GHH82331.1"/>
    </source>
</evidence>
<dbReference type="Proteomes" id="UP000603227">
    <property type="component" value="Unassembled WGS sequence"/>
</dbReference>
<evidence type="ECO:0000259" key="2">
    <source>
        <dbReference type="Pfam" id="PF13191"/>
    </source>
</evidence>
<proteinExistence type="predicted"/>
<comment type="caution">
    <text evidence="3">The sequence shown here is derived from an EMBL/GenBank/DDBJ whole genome shotgun (WGS) entry which is preliminary data.</text>
</comment>
<name>A0A919L4G6_9ACTN</name>
<dbReference type="Pfam" id="PF03008">
    <property type="entry name" value="DUF234"/>
    <property type="match status" value="1"/>
</dbReference>
<evidence type="ECO:0000259" key="1">
    <source>
        <dbReference type="Pfam" id="PF03008"/>
    </source>
</evidence>
<keyword evidence="4" id="KW-1185">Reference proteome</keyword>
<organism evidence="3 4">
    <name type="scientific">Streptomyces capitiformicae</name>
    <dbReference type="NCBI Taxonomy" id="2014920"/>
    <lineage>
        <taxon>Bacteria</taxon>
        <taxon>Bacillati</taxon>
        <taxon>Actinomycetota</taxon>
        <taxon>Actinomycetes</taxon>
        <taxon>Kitasatosporales</taxon>
        <taxon>Streptomycetaceae</taxon>
        <taxon>Streptomyces</taxon>
    </lineage>
</organism>
<dbReference type="SUPFAM" id="SSF52540">
    <property type="entry name" value="P-loop containing nucleoside triphosphate hydrolases"/>
    <property type="match status" value="1"/>
</dbReference>
<reference evidence="3" key="2">
    <citation type="submission" date="2020-09" db="EMBL/GenBank/DDBJ databases">
        <authorList>
            <person name="Sun Q."/>
            <person name="Zhou Y."/>
        </authorList>
    </citation>
    <scope>NUCLEOTIDE SEQUENCE</scope>
    <source>
        <strain evidence="3">CGMCC 4.7403</strain>
    </source>
</reference>
<dbReference type="InterPro" id="IPR027417">
    <property type="entry name" value="P-loop_NTPase"/>
</dbReference>
<gene>
    <name evidence="3" type="ORF">GCM10017771_06200</name>
</gene>
<feature type="domain" description="Orc1-like AAA ATPase" evidence="2">
    <location>
        <begin position="4"/>
        <end position="129"/>
    </location>
</feature>
<dbReference type="Pfam" id="PF13191">
    <property type="entry name" value="AAA_16"/>
    <property type="match status" value="1"/>
</dbReference>
<dbReference type="InterPro" id="IPR004256">
    <property type="entry name" value="DUF234"/>
</dbReference>
<sequence length="486" mass="52072">MPTPFVGRQTELALLRKRLDRVTTDGAGVAVAIRGRRQVGKSRLVQEFCDQVGRPYVFFTATKGASPLEGIADFMAELRESSLPTDPELVPKSAPTNWPDTLRALAAVLPADSPSIVVIDELPWLAEQDPVFDGALQTAWDRLLANRPVLLLLLGSDLHMMERFTAYDRPFYGRADSLVLGPLNPAETGDALGLEAADAMDAHLVSGGLPGILRAWPHGTPALDFIEAECADPASPLFGVPEAALLAEFPAPDQSRRVLEAVGSGDRTHANIGATAGSQSGALPSGILSPLLRRLTEEKRVLACDTPLSTSPGKPALYRVADSNLRLYLAAMRSAQELSRRGRPEAAYRLVQRRWAAWRGRAVEPLIREALELAAAAGGLPWPDTEVVGGWWNRQFSPEIDLIGADRAPVASRLFFAGSVKWLASPFDQHDLAALRRGAAQVPGFASDVAGRLAVVSLSGTVGPMGRDDAVELVWGAGDVVSAWQS</sequence>
<reference evidence="3" key="1">
    <citation type="journal article" date="2014" name="Int. J. Syst. Evol. Microbiol.">
        <title>Complete genome sequence of Corynebacterium casei LMG S-19264T (=DSM 44701T), isolated from a smear-ripened cheese.</title>
        <authorList>
            <consortium name="US DOE Joint Genome Institute (JGI-PGF)"/>
            <person name="Walter F."/>
            <person name="Albersmeier A."/>
            <person name="Kalinowski J."/>
            <person name="Ruckert C."/>
        </authorList>
    </citation>
    <scope>NUCLEOTIDE SEQUENCE</scope>
    <source>
        <strain evidence="3">CGMCC 4.7403</strain>
    </source>
</reference>
<evidence type="ECO:0000313" key="4">
    <source>
        <dbReference type="Proteomes" id="UP000603227"/>
    </source>
</evidence>
<dbReference type="PANTHER" id="PTHR34704:SF1">
    <property type="entry name" value="ATPASE"/>
    <property type="match status" value="1"/>
</dbReference>
<evidence type="ECO:0008006" key="5">
    <source>
        <dbReference type="Google" id="ProtNLM"/>
    </source>
</evidence>
<dbReference type="AlphaFoldDB" id="A0A919L4G6"/>
<protein>
    <recommendedName>
        <fullName evidence="5">ATPase</fullName>
    </recommendedName>
</protein>
<dbReference type="PANTHER" id="PTHR34704">
    <property type="entry name" value="ATPASE"/>
    <property type="match status" value="1"/>
</dbReference>
<accession>A0A919L4G6</accession>
<dbReference type="InterPro" id="IPR041664">
    <property type="entry name" value="AAA_16"/>
</dbReference>
<feature type="domain" description="DUF234" evidence="1">
    <location>
        <begin position="336"/>
        <end position="422"/>
    </location>
</feature>